<evidence type="ECO:0000256" key="7">
    <source>
        <dbReference type="HAMAP-Rule" id="MF_00910"/>
    </source>
</evidence>
<reference evidence="11 12" key="1">
    <citation type="submission" date="2019-04" db="EMBL/GenBank/DDBJ databases">
        <title>Genome sequencing of Streptococcus rubneri DSM 26920(T).</title>
        <authorList>
            <person name="Kook J.-K."/>
            <person name="Park S.-N."/>
            <person name="Lim Y.K."/>
        </authorList>
    </citation>
    <scope>NUCLEOTIDE SEQUENCE [LARGE SCALE GENOMIC DNA]</scope>
    <source>
        <strain evidence="11 12">DSM 26920</strain>
    </source>
</reference>
<comment type="subcellular location">
    <subcellularLocation>
        <location evidence="7">Cell membrane</location>
        <topology evidence="7">Single-pass type II membrane protein</topology>
    </subcellularLocation>
    <text evidence="7">Localizes to the division septum where it forms a ring structure.</text>
</comment>
<comment type="function">
    <text evidence="7">Essential cell division protein.</text>
</comment>
<keyword evidence="9" id="KW-0175">Coiled coil</keyword>
<sequence length="111" mass="12766">MADQPSQSRSNQLQERIRRFSRVEKAFYGSIILTAIVLAVSIIFMQTRILQVQSELTNLNTELKTKETELEDVQQEVNELTRYERLSKLASSQGMSLQKENRKVVSTSSDE</sequence>
<dbReference type="HAMAP" id="MF_00910">
    <property type="entry name" value="FtsL"/>
    <property type="match status" value="1"/>
</dbReference>
<keyword evidence="12" id="KW-1185">Reference proteome</keyword>
<evidence type="ECO:0000256" key="10">
    <source>
        <dbReference type="SAM" id="MobiDB-lite"/>
    </source>
</evidence>
<evidence type="ECO:0000256" key="6">
    <source>
        <dbReference type="ARBA" id="ARBA00023306"/>
    </source>
</evidence>
<dbReference type="Proteomes" id="UP000297986">
    <property type="component" value="Unassembled WGS sequence"/>
</dbReference>
<name>A0A4Z1DSV8_9STRE</name>
<dbReference type="RefSeq" id="WP_135783365.1">
    <property type="nucleotide sequence ID" value="NZ_JADMRL010000007.1"/>
</dbReference>
<feature type="transmembrane region" description="Helical" evidence="7">
    <location>
        <begin position="26"/>
        <end position="45"/>
    </location>
</feature>
<evidence type="ECO:0000256" key="5">
    <source>
        <dbReference type="ARBA" id="ARBA00023136"/>
    </source>
</evidence>
<keyword evidence="3 7" id="KW-0812">Transmembrane</keyword>
<evidence type="ECO:0000256" key="3">
    <source>
        <dbReference type="ARBA" id="ARBA00022692"/>
    </source>
</evidence>
<gene>
    <name evidence="7 11" type="primary">ftsL</name>
    <name evidence="11" type="ORF">E5S68_09660</name>
</gene>
<dbReference type="InterPro" id="IPR011922">
    <property type="entry name" value="Cell_div_FtsL"/>
</dbReference>
<dbReference type="GO" id="GO:0032153">
    <property type="term" value="C:cell division site"/>
    <property type="evidence" value="ECO:0007669"/>
    <property type="project" value="UniProtKB-UniRule"/>
</dbReference>
<evidence type="ECO:0000313" key="11">
    <source>
        <dbReference type="EMBL" id="TGN91355.1"/>
    </source>
</evidence>
<evidence type="ECO:0000256" key="1">
    <source>
        <dbReference type="ARBA" id="ARBA00022475"/>
    </source>
</evidence>
<feature type="region of interest" description="Disordered" evidence="10">
    <location>
        <begin position="92"/>
        <end position="111"/>
    </location>
</feature>
<proteinExistence type="inferred from homology"/>
<keyword evidence="6 7" id="KW-0131">Cell cycle</keyword>
<evidence type="ECO:0000256" key="9">
    <source>
        <dbReference type="SAM" id="Coils"/>
    </source>
</evidence>
<accession>A0A4Z1DSV8</accession>
<dbReference type="AlphaFoldDB" id="A0A4Z1DSV8"/>
<keyword evidence="1 7" id="KW-1003">Cell membrane</keyword>
<comment type="caution">
    <text evidence="11">The sequence shown here is derived from an EMBL/GenBank/DDBJ whole genome shotgun (WGS) entry which is preliminary data.</text>
</comment>
<dbReference type="GO" id="GO:0005886">
    <property type="term" value="C:plasma membrane"/>
    <property type="evidence" value="ECO:0007669"/>
    <property type="project" value="UniProtKB-SubCell"/>
</dbReference>
<keyword evidence="4 7" id="KW-1133">Transmembrane helix</keyword>
<evidence type="ECO:0000313" key="12">
    <source>
        <dbReference type="Proteomes" id="UP000297986"/>
    </source>
</evidence>
<keyword evidence="2 7" id="KW-0132">Cell division</keyword>
<feature type="coiled-coil region" evidence="9">
    <location>
        <begin position="49"/>
        <end position="83"/>
    </location>
</feature>
<keyword evidence="5 7" id="KW-0472">Membrane</keyword>
<evidence type="ECO:0000256" key="8">
    <source>
        <dbReference type="NCBIfam" id="TIGR02209"/>
    </source>
</evidence>
<evidence type="ECO:0000256" key="4">
    <source>
        <dbReference type="ARBA" id="ARBA00022989"/>
    </source>
</evidence>
<dbReference type="OrthoDB" id="2233635at2"/>
<protein>
    <recommendedName>
        <fullName evidence="7 8">Cell division protein FtsL</fullName>
    </recommendedName>
</protein>
<evidence type="ECO:0000256" key="2">
    <source>
        <dbReference type="ARBA" id="ARBA00022618"/>
    </source>
</evidence>
<dbReference type="GO" id="GO:0043093">
    <property type="term" value="P:FtsZ-dependent cytokinesis"/>
    <property type="evidence" value="ECO:0007669"/>
    <property type="project" value="UniProtKB-UniRule"/>
</dbReference>
<dbReference type="EMBL" id="SRRP01000002">
    <property type="protein sequence ID" value="TGN91355.1"/>
    <property type="molecule type" value="Genomic_DNA"/>
</dbReference>
<dbReference type="NCBIfam" id="TIGR02209">
    <property type="entry name" value="ftsL_broad"/>
    <property type="match status" value="1"/>
</dbReference>
<organism evidence="11 12">
    <name type="scientific">Streptococcus rubneri</name>
    <dbReference type="NCBI Taxonomy" id="1234680"/>
    <lineage>
        <taxon>Bacteria</taxon>
        <taxon>Bacillati</taxon>
        <taxon>Bacillota</taxon>
        <taxon>Bacilli</taxon>
        <taxon>Lactobacillales</taxon>
        <taxon>Streptococcaceae</taxon>
        <taxon>Streptococcus</taxon>
    </lineage>
</organism>
<comment type="similarity">
    <text evidence="7">Belongs to the FtsL family.</text>
</comment>